<dbReference type="RefSeq" id="WP_273599644.1">
    <property type="nucleotide sequence ID" value="NZ_JAQQXT010000003.1"/>
</dbReference>
<keyword evidence="16" id="KW-1185">Reference proteome</keyword>
<evidence type="ECO:0000256" key="7">
    <source>
        <dbReference type="ARBA" id="ARBA00023077"/>
    </source>
</evidence>
<evidence type="ECO:0000256" key="4">
    <source>
        <dbReference type="ARBA" id="ARBA00022452"/>
    </source>
</evidence>
<comment type="similarity">
    <text evidence="2 11 12">Belongs to the TonB-dependent receptor family.</text>
</comment>
<sequence>MDLTSLPFEKLTQTDVITASKLAKQVSDSPSAVSIVTAADIRTFGYRTLADVINSMRGLYTTFDRRYEYLGGRGFGAPGDYVGRIMVLIDGSATQDNLYNQAYIDNSGLIDLELIDRVEYVPGTGSVTYGNNALLGIINVITKKGSDFNSAQVAADVFSHGGRKERLSFGKKLDNGLDLLFSASWLKSDGQDFYFPYFDTPKQNNGWAIGQDFEEARRLFAKVEFNGLSLQAASVTRTKASPLPRREDAFNRIYHLVDETSHASAKYDFNISQDFKSVSRLYYGLYEDKSIREYGAIDPKEQFRQNQHEGRWWGLDQKFALTRFTGHTLVFGAEYRDDFKQVFSPVALDAKFQKQFVYYRYPYTNRTYSLYATDEFTVSDKLSANVGLRYDKPNAIDCSVEPCIRYAHKAAISPRLALTLQADAETTIKASHSQAFRLPNPYDISSSKQSDLFKPEHVSASELVLLHDVSPKLRLTGSVYHYVLSDQHYVASASGADVFDGQSKTKGLEVQIDQSWAGDVQLRASAAWQDATDSEGLRLVNSPRSLGKVNLSWPALDNILRIGLEAQYLGSRITKELRNSDNVMVRPGRPVGGTSFFNLTLTSAQRWNGLGASFSIKNALNRQFEVPASVVRNTREGMALDTMQMDGRTYWLQVSWDFWK</sequence>
<reference evidence="15 16" key="1">
    <citation type="submission" date="2022-10" db="EMBL/GenBank/DDBJ databases">
        <title>Paucibacter sp. hw1 Genome sequencing.</title>
        <authorList>
            <person name="Park S."/>
        </authorList>
    </citation>
    <scope>NUCLEOTIDE SEQUENCE [LARGE SCALE GENOMIC DNA]</scope>
    <source>
        <strain evidence="16">hw1</strain>
    </source>
</reference>
<proteinExistence type="inferred from homology"/>
<evidence type="ECO:0000256" key="11">
    <source>
        <dbReference type="PROSITE-ProRule" id="PRU01360"/>
    </source>
</evidence>
<evidence type="ECO:0000313" key="16">
    <source>
        <dbReference type="Proteomes" id="UP001221189"/>
    </source>
</evidence>
<evidence type="ECO:0000256" key="1">
    <source>
        <dbReference type="ARBA" id="ARBA00004571"/>
    </source>
</evidence>
<dbReference type="Gene3D" id="2.170.130.10">
    <property type="entry name" value="TonB-dependent receptor, plug domain"/>
    <property type="match status" value="1"/>
</dbReference>
<evidence type="ECO:0000259" key="14">
    <source>
        <dbReference type="Pfam" id="PF07715"/>
    </source>
</evidence>
<evidence type="ECO:0000256" key="8">
    <source>
        <dbReference type="ARBA" id="ARBA00023136"/>
    </source>
</evidence>
<dbReference type="InterPro" id="IPR037066">
    <property type="entry name" value="Plug_dom_sf"/>
</dbReference>
<evidence type="ECO:0000256" key="5">
    <source>
        <dbReference type="ARBA" id="ARBA00022692"/>
    </source>
</evidence>
<keyword evidence="6" id="KW-0732">Signal</keyword>
<keyword evidence="9 15" id="KW-0675">Receptor</keyword>
<accession>A0ABT5KBM8</accession>
<feature type="domain" description="TonB-dependent receptor plug" evidence="14">
    <location>
        <begin position="26"/>
        <end position="136"/>
    </location>
</feature>
<evidence type="ECO:0000256" key="3">
    <source>
        <dbReference type="ARBA" id="ARBA00022448"/>
    </source>
</evidence>
<dbReference type="PROSITE" id="PS52016">
    <property type="entry name" value="TONB_DEPENDENT_REC_3"/>
    <property type="match status" value="1"/>
</dbReference>
<keyword evidence="7 12" id="KW-0798">TonB box</keyword>
<feature type="domain" description="TonB-dependent receptor-like beta-barrel" evidence="13">
    <location>
        <begin position="221"/>
        <end position="618"/>
    </location>
</feature>
<evidence type="ECO:0000313" key="15">
    <source>
        <dbReference type="EMBL" id="MDC8771343.1"/>
    </source>
</evidence>
<evidence type="ECO:0000259" key="13">
    <source>
        <dbReference type="Pfam" id="PF00593"/>
    </source>
</evidence>
<dbReference type="SUPFAM" id="SSF56935">
    <property type="entry name" value="Porins"/>
    <property type="match status" value="1"/>
</dbReference>
<evidence type="ECO:0000256" key="10">
    <source>
        <dbReference type="ARBA" id="ARBA00023237"/>
    </source>
</evidence>
<protein>
    <submittedName>
        <fullName evidence="15">TonB-dependent receptor</fullName>
    </submittedName>
</protein>
<keyword evidence="3 11" id="KW-0813">Transport</keyword>
<dbReference type="EMBL" id="JAQQXT010000003">
    <property type="protein sequence ID" value="MDC8771343.1"/>
    <property type="molecule type" value="Genomic_DNA"/>
</dbReference>
<keyword evidence="10 11" id="KW-0998">Cell outer membrane</keyword>
<keyword evidence="5 11" id="KW-0812">Transmembrane</keyword>
<dbReference type="Gene3D" id="2.40.170.20">
    <property type="entry name" value="TonB-dependent receptor, beta-barrel domain"/>
    <property type="match status" value="1"/>
</dbReference>
<name>A0ABT5KBM8_9BURK</name>
<dbReference type="InterPro" id="IPR036942">
    <property type="entry name" value="Beta-barrel_TonB_sf"/>
</dbReference>
<organism evidence="15 16">
    <name type="scientific">Roseateles albus</name>
    <dbReference type="NCBI Taxonomy" id="2987525"/>
    <lineage>
        <taxon>Bacteria</taxon>
        <taxon>Pseudomonadati</taxon>
        <taxon>Pseudomonadota</taxon>
        <taxon>Betaproteobacteria</taxon>
        <taxon>Burkholderiales</taxon>
        <taxon>Sphaerotilaceae</taxon>
        <taxon>Roseateles</taxon>
    </lineage>
</organism>
<dbReference type="Pfam" id="PF00593">
    <property type="entry name" value="TonB_dep_Rec_b-barrel"/>
    <property type="match status" value="1"/>
</dbReference>
<evidence type="ECO:0000256" key="9">
    <source>
        <dbReference type="ARBA" id="ARBA00023170"/>
    </source>
</evidence>
<dbReference type="InterPro" id="IPR012910">
    <property type="entry name" value="Plug_dom"/>
</dbReference>
<evidence type="ECO:0000256" key="6">
    <source>
        <dbReference type="ARBA" id="ARBA00022729"/>
    </source>
</evidence>
<dbReference type="Proteomes" id="UP001221189">
    <property type="component" value="Unassembled WGS sequence"/>
</dbReference>
<dbReference type="InterPro" id="IPR039426">
    <property type="entry name" value="TonB-dep_rcpt-like"/>
</dbReference>
<dbReference type="PANTHER" id="PTHR30069">
    <property type="entry name" value="TONB-DEPENDENT OUTER MEMBRANE RECEPTOR"/>
    <property type="match status" value="1"/>
</dbReference>
<comment type="subcellular location">
    <subcellularLocation>
        <location evidence="1 11">Cell outer membrane</location>
        <topology evidence="1 11">Multi-pass membrane protein</topology>
    </subcellularLocation>
</comment>
<comment type="caution">
    <text evidence="15">The sequence shown here is derived from an EMBL/GenBank/DDBJ whole genome shotgun (WGS) entry which is preliminary data.</text>
</comment>
<dbReference type="InterPro" id="IPR000531">
    <property type="entry name" value="Beta-barrel_TonB"/>
</dbReference>
<keyword evidence="8 11" id="KW-0472">Membrane</keyword>
<evidence type="ECO:0000256" key="2">
    <source>
        <dbReference type="ARBA" id="ARBA00009810"/>
    </source>
</evidence>
<evidence type="ECO:0000256" key="12">
    <source>
        <dbReference type="RuleBase" id="RU003357"/>
    </source>
</evidence>
<dbReference type="Pfam" id="PF07715">
    <property type="entry name" value="Plug"/>
    <property type="match status" value="1"/>
</dbReference>
<dbReference type="PANTHER" id="PTHR30069:SF29">
    <property type="entry name" value="HEMOGLOBIN AND HEMOGLOBIN-HAPTOGLOBIN-BINDING PROTEIN 1-RELATED"/>
    <property type="match status" value="1"/>
</dbReference>
<keyword evidence="4 11" id="KW-1134">Transmembrane beta strand</keyword>
<gene>
    <name evidence="15" type="ORF">PRZ03_07145</name>
</gene>